<feature type="non-terminal residue" evidence="1">
    <location>
        <position position="215"/>
    </location>
</feature>
<accession>X1C9X3</accession>
<comment type="caution">
    <text evidence="1">The sequence shown here is derived from an EMBL/GenBank/DDBJ whole genome shotgun (WGS) entry which is preliminary data.</text>
</comment>
<protein>
    <submittedName>
        <fullName evidence="1">Uncharacterized protein</fullName>
    </submittedName>
</protein>
<gene>
    <name evidence="1" type="ORF">S01H4_23239</name>
</gene>
<dbReference type="AlphaFoldDB" id="X1C9X3"/>
<dbReference type="EMBL" id="BART01010753">
    <property type="protein sequence ID" value="GAG90032.1"/>
    <property type="molecule type" value="Genomic_DNA"/>
</dbReference>
<proteinExistence type="predicted"/>
<reference evidence="1" key="1">
    <citation type="journal article" date="2014" name="Front. Microbiol.">
        <title>High frequency of phylogenetically diverse reductive dehalogenase-homologous genes in deep subseafloor sedimentary metagenomes.</title>
        <authorList>
            <person name="Kawai M."/>
            <person name="Futagami T."/>
            <person name="Toyoda A."/>
            <person name="Takaki Y."/>
            <person name="Nishi S."/>
            <person name="Hori S."/>
            <person name="Arai W."/>
            <person name="Tsubouchi T."/>
            <person name="Morono Y."/>
            <person name="Uchiyama I."/>
            <person name="Ito T."/>
            <person name="Fujiyama A."/>
            <person name="Inagaki F."/>
            <person name="Takami H."/>
        </authorList>
    </citation>
    <scope>NUCLEOTIDE SEQUENCE</scope>
    <source>
        <strain evidence="1">Expedition CK06-06</strain>
    </source>
</reference>
<name>X1C9X3_9ZZZZ</name>
<sequence length="215" mass="24319">MRGYMNKRIFFLFTLWFFFSSLLLLTLSGNLIKLKNDTNHQYSDQPLNNPLSSLGESPFVIENLFQDSHFNDGITWWNYTSSSNITSSWDSDKECANFNHSSGVPSETFIKISQIQNAFYHGSNSNFTSEFLEDDGTTGQVKRRNNLDVNFSDYLNNGDNITLKINDGNVANITIYDFQAQTPVGGYGQGYYPGSVTTQFNITLNNLTAPQKAFN</sequence>
<evidence type="ECO:0000313" key="1">
    <source>
        <dbReference type="EMBL" id="GAG90032.1"/>
    </source>
</evidence>
<organism evidence="1">
    <name type="scientific">marine sediment metagenome</name>
    <dbReference type="NCBI Taxonomy" id="412755"/>
    <lineage>
        <taxon>unclassified sequences</taxon>
        <taxon>metagenomes</taxon>
        <taxon>ecological metagenomes</taxon>
    </lineage>
</organism>